<evidence type="ECO:0000313" key="3">
    <source>
        <dbReference type="Proteomes" id="UP001368328"/>
    </source>
</evidence>
<evidence type="ECO:0000313" key="2">
    <source>
        <dbReference type="EMBL" id="WXB88428.1"/>
    </source>
</evidence>
<keyword evidence="1" id="KW-0472">Membrane</keyword>
<dbReference type="Proteomes" id="UP001368328">
    <property type="component" value="Chromosome"/>
</dbReference>
<reference evidence="2 3" key="1">
    <citation type="submission" date="2024-02" db="EMBL/GenBank/DDBJ databases">
        <title>Seven novel Bacillus-like species.</title>
        <authorList>
            <person name="Liu G."/>
        </authorList>
    </citation>
    <scope>NUCLEOTIDE SEQUENCE [LARGE SCALE GENOMIC DNA]</scope>
    <source>
        <strain evidence="2 3">FJAT-53654</strain>
    </source>
</reference>
<feature type="transmembrane region" description="Helical" evidence="1">
    <location>
        <begin position="45"/>
        <end position="66"/>
    </location>
</feature>
<accession>A0ABZ2MST0</accession>
<dbReference type="InterPro" id="IPR036259">
    <property type="entry name" value="MFS_trans_sf"/>
</dbReference>
<name>A0ABZ2MST0_9BACI</name>
<proteinExistence type="predicted"/>
<sequence>MRRFHYSWFILLVAFLSILIAGIIRSSSGVFIVPFEAEFGWERSTISFAFAISLFLYGISGPFMAALIEVTGIKKMMILAMTTLLVGVKIVEDIYLVLQIIPKQFFYDNLLWN</sequence>
<dbReference type="EMBL" id="CP147403">
    <property type="protein sequence ID" value="WXB88428.1"/>
    <property type="molecule type" value="Genomic_DNA"/>
</dbReference>
<dbReference type="RefSeq" id="WP_338787312.1">
    <property type="nucleotide sequence ID" value="NZ_CP147403.1"/>
</dbReference>
<organism evidence="2 3">
    <name type="scientific">Metabacillus rhizosphaerae</name>
    <dbReference type="NCBI Taxonomy" id="3117747"/>
    <lineage>
        <taxon>Bacteria</taxon>
        <taxon>Bacillati</taxon>
        <taxon>Bacillota</taxon>
        <taxon>Bacilli</taxon>
        <taxon>Bacillales</taxon>
        <taxon>Bacillaceae</taxon>
        <taxon>Metabacillus</taxon>
    </lineage>
</organism>
<gene>
    <name evidence="2" type="ORF">WCV66_25090</name>
</gene>
<keyword evidence="1" id="KW-0812">Transmembrane</keyword>
<dbReference type="Gene3D" id="1.20.1250.20">
    <property type="entry name" value="MFS general substrate transporter like domains"/>
    <property type="match status" value="1"/>
</dbReference>
<evidence type="ECO:0008006" key="4">
    <source>
        <dbReference type="Google" id="ProtNLM"/>
    </source>
</evidence>
<dbReference type="SUPFAM" id="SSF103473">
    <property type="entry name" value="MFS general substrate transporter"/>
    <property type="match status" value="1"/>
</dbReference>
<keyword evidence="1" id="KW-1133">Transmembrane helix</keyword>
<protein>
    <recommendedName>
        <fullName evidence="4">Major facilitator superfamily (MFS) profile domain-containing protein</fullName>
    </recommendedName>
</protein>
<evidence type="ECO:0000256" key="1">
    <source>
        <dbReference type="SAM" id="Phobius"/>
    </source>
</evidence>
<keyword evidence="3" id="KW-1185">Reference proteome</keyword>